<dbReference type="EMBL" id="CP144699">
    <property type="protein sequence ID" value="WVZ20288.1"/>
    <property type="molecule type" value="Genomic_DNA"/>
</dbReference>
<dbReference type="AlphaFoldDB" id="A0AAQ3P5R6"/>
<evidence type="ECO:0000313" key="2">
    <source>
        <dbReference type="Proteomes" id="UP001374535"/>
    </source>
</evidence>
<dbReference type="Proteomes" id="UP001374535">
    <property type="component" value="Chromosome 2"/>
</dbReference>
<name>A0AAQ3P5R6_VIGMU</name>
<protein>
    <submittedName>
        <fullName evidence="1">Uncharacterized protein</fullName>
    </submittedName>
</protein>
<sequence>MRFLIMLLRFQIFWVHRRRNLPRRGKANGKVQVELMVREGFFHGNAAAAVRIFVGSNLRYGVGITTMAHQMKTVAVVTVVDVVVGNNNIMGEGVGAANAVAVYFFVGR</sequence>
<keyword evidence="2" id="KW-1185">Reference proteome</keyword>
<proteinExistence type="predicted"/>
<reference evidence="1 2" key="1">
    <citation type="journal article" date="2023" name="Life. Sci Alliance">
        <title>Evolutionary insights into 3D genome organization and epigenetic landscape of Vigna mungo.</title>
        <authorList>
            <person name="Junaid A."/>
            <person name="Singh B."/>
            <person name="Bhatia S."/>
        </authorList>
    </citation>
    <scope>NUCLEOTIDE SEQUENCE [LARGE SCALE GENOMIC DNA]</scope>
    <source>
        <strain evidence="1">Urdbean</strain>
    </source>
</reference>
<evidence type="ECO:0000313" key="1">
    <source>
        <dbReference type="EMBL" id="WVZ20288.1"/>
    </source>
</evidence>
<gene>
    <name evidence="1" type="ORF">V8G54_007610</name>
</gene>
<accession>A0AAQ3P5R6</accession>
<organism evidence="1 2">
    <name type="scientific">Vigna mungo</name>
    <name type="common">Black gram</name>
    <name type="synonym">Phaseolus mungo</name>
    <dbReference type="NCBI Taxonomy" id="3915"/>
    <lineage>
        <taxon>Eukaryota</taxon>
        <taxon>Viridiplantae</taxon>
        <taxon>Streptophyta</taxon>
        <taxon>Embryophyta</taxon>
        <taxon>Tracheophyta</taxon>
        <taxon>Spermatophyta</taxon>
        <taxon>Magnoliopsida</taxon>
        <taxon>eudicotyledons</taxon>
        <taxon>Gunneridae</taxon>
        <taxon>Pentapetalae</taxon>
        <taxon>rosids</taxon>
        <taxon>fabids</taxon>
        <taxon>Fabales</taxon>
        <taxon>Fabaceae</taxon>
        <taxon>Papilionoideae</taxon>
        <taxon>50 kb inversion clade</taxon>
        <taxon>NPAAA clade</taxon>
        <taxon>indigoferoid/millettioid clade</taxon>
        <taxon>Phaseoleae</taxon>
        <taxon>Vigna</taxon>
    </lineage>
</organism>